<proteinExistence type="inferred from homology"/>
<organism evidence="7 8">
    <name type="scientific">Sodalis ligni</name>
    <dbReference type="NCBI Taxonomy" id="2697027"/>
    <lineage>
        <taxon>Bacteria</taxon>
        <taxon>Pseudomonadati</taxon>
        <taxon>Pseudomonadota</taxon>
        <taxon>Gammaproteobacteria</taxon>
        <taxon>Enterobacterales</taxon>
        <taxon>Bruguierivoracaceae</taxon>
        <taxon>Sodalis</taxon>
    </lineage>
</organism>
<dbReference type="Gene3D" id="3.40.50.150">
    <property type="entry name" value="Vaccinia Virus protein VP39"/>
    <property type="match status" value="1"/>
</dbReference>
<dbReference type="PIRSF" id="PIRSF029038">
    <property type="entry name" value="Mtase_YbiN_prd"/>
    <property type="match status" value="1"/>
</dbReference>
<comment type="catalytic activity">
    <reaction evidence="6">
        <text>adenosine(1618) in 23S rRNA + S-adenosyl-L-methionine = N(6)-methyladenosine(1618) in 23S rRNA + S-adenosyl-L-homocysteine + H(+)</text>
        <dbReference type="Rhea" id="RHEA:16497"/>
        <dbReference type="Rhea" id="RHEA-COMP:10229"/>
        <dbReference type="Rhea" id="RHEA-COMP:10231"/>
        <dbReference type="ChEBI" id="CHEBI:15378"/>
        <dbReference type="ChEBI" id="CHEBI:57856"/>
        <dbReference type="ChEBI" id="CHEBI:59789"/>
        <dbReference type="ChEBI" id="CHEBI:74411"/>
        <dbReference type="ChEBI" id="CHEBI:74449"/>
        <dbReference type="EC" id="2.1.1.181"/>
    </reaction>
</comment>
<protein>
    <recommendedName>
        <fullName evidence="6">Ribosomal RNA large subunit methyltransferase F</fullName>
        <ecNumber evidence="6">2.1.1.181</ecNumber>
    </recommendedName>
    <alternativeName>
        <fullName evidence="6">23S rRNA mA1618 methyltransferase</fullName>
    </alternativeName>
    <alternativeName>
        <fullName evidence="6">rRNA adenine N-6-methyltransferase</fullName>
    </alternativeName>
</protein>
<dbReference type="OrthoDB" id="1115728at2"/>
<evidence type="ECO:0000256" key="1">
    <source>
        <dbReference type="ARBA" id="ARBA00022490"/>
    </source>
</evidence>
<dbReference type="EMBL" id="SJOI01000001">
    <property type="protein sequence ID" value="TCL04201.1"/>
    <property type="molecule type" value="Genomic_DNA"/>
</dbReference>
<dbReference type="GO" id="GO:0005737">
    <property type="term" value="C:cytoplasm"/>
    <property type="evidence" value="ECO:0007669"/>
    <property type="project" value="UniProtKB-SubCell"/>
</dbReference>
<dbReference type="Proteomes" id="UP000294555">
    <property type="component" value="Unassembled WGS sequence"/>
</dbReference>
<dbReference type="HAMAP" id="MF_01848">
    <property type="entry name" value="23SrRNA_methyltr_F"/>
    <property type="match status" value="1"/>
</dbReference>
<dbReference type="PANTHER" id="PTHR13393">
    <property type="entry name" value="SAM-DEPENDENT METHYLTRANSFERASE"/>
    <property type="match status" value="1"/>
</dbReference>
<keyword evidence="1 6" id="KW-0963">Cytoplasm</keyword>
<dbReference type="GO" id="GO:0052907">
    <property type="term" value="F:23S rRNA (adenine(1618)-N(6))-methyltransferase activity"/>
    <property type="evidence" value="ECO:0007669"/>
    <property type="project" value="UniProtKB-EC"/>
</dbReference>
<name>A0A4R1NES1_9GAMM</name>
<dbReference type="CDD" id="cd02440">
    <property type="entry name" value="AdoMet_MTases"/>
    <property type="match status" value="1"/>
</dbReference>
<keyword evidence="2 6" id="KW-0698">rRNA processing</keyword>
<dbReference type="FunFam" id="3.40.50.150:FF:000045">
    <property type="entry name" value="Ribosomal RNA large subunit methyltransferase F"/>
    <property type="match status" value="1"/>
</dbReference>
<dbReference type="PANTHER" id="PTHR13393:SF0">
    <property type="entry name" value="RNA N6-ADENOSINE-METHYLTRANSFERASE METTL16"/>
    <property type="match status" value="1"/>
</dbReference>
<accession>A0A4R1NES1</accession>
<dbReference type="InterPro" id="IPR029063">
    <property type="entry name" value="SAM-dependent_MTases_sf"/>
</dbReference>
<sequence length="324" mass="36478">MEHKKTFPQQKNHLHPRNRHRSRYDFDALIGRCPALAPFVKPNAWGDISVDFADPAAVKMLNKALLLHYYGIEHWDIPANYLCPPIPGRADYIHYLADLLADGNGQEIPRGKNIAILDVGVGASCIYPIIGQHEYGWRFTGSENDKISLNSAKMLVEMNPTLRNSVRLRHQKQSDAIFDNIIGIAERFDATICNPPFHGSAEEARASTRLKLHKLGKGEVADTPVQNFGGKNNELWCEGGELAFVGKMVEESVGKGKNCLWFTSLISKHTTLPPLYEALKLADAYDVRTIDMAQGQKISRFIAWTFQNAEQQAQWAAERWQKPE</sequence>
<comment type="subcellular location">
    <subcellularLocation>
        <location evidence="6">Cytoplasm</location>
    </subcellularLocation>
</comment>
<evidence type="ECO:0000256" key="2">
    <source>
        <dbReference type="ARBA" id="ARBA00022552"/>
    </source>
</evidence>
<comment type="caution">
    <text evidence="7">The sequence shown here is derived from an EMBL/GenBank/DDBJ whole genome shotgun (WGS) entry which is preliminary data.</text>
</comment>
<keyword evidence="3 6" id="KW-0489">Methyltransferase</keyword>
<dbReference type="InterPro" id="IPR016909">
    <property type="entry name" value="rRNA_lsu_MeTfrase_F"/>
</dbReference>
<dbReference type="NCBIfam" id="NF008725">
    <property type="entry name" value="PRK11727.1"/>
    <property type="match status" value="1"/>
</dbReference>
<dbReference type="InterPro" id="IPR010286">
    <property type="entry name" value="METTL16/RlmF"/>
</dbReference>
<dbReference type="Pfam" id="PF05971">
    <property type="entry name" value="Methyltransf_10"/>
    <property type="match status" value="1"/>
</dbReference>
<dbReference type="EC" id="2.1.1.181" evidence="6"/>
<evidence type="ECO:0000256" key="5">
    <source>
        <dbReference type="ARBA" id="ARBA00022691"/>
    </source>
</evidence>
<evidence type="ECO:0000256" key="4">
    <source>
        <dbReference type="ARBA" id="ARBA00022679"/>
    </source>
</evidence>
<dbReference type="AlphaFoldDB" id="A0A4R1NES1"/>
<comment type="function">
    <text evidence="6">Specifically methylates the adenine in position 1618 of 23S rRNA.</text>
</comment>
<keyword evidence="8" id="KW-1185">Reference proteome</keyword>
<evidence type="ECO:0000313" key="8">
    <source>
        <dbReference type="Proteomes" id="UP000294555"/>
    </source>
</evidence>
<keyword evidence="4 6" id="KW-0808">Transferase</keyword>
<keyword evidence="5 6" id="KW-0949">S-adenosyl-L-methionine</keyword>
<gene>
    <name evidence="6" type="primary">rlmF</name>
    <name evidence="7" type="ORF">EZJ58_2312</name>
</gene>
<dbReference type="RefSeq" id="WP_132922999.1">
    <property type="nucleotide sequence ID" value="NZ_SJOI01000001.1"/>
</dbReference>
<comment type="similarity">
    <text evidence="6">Belongs to the methyltransferase superfamily. METTL16/RlmF family.</text>
</comment>
<evidence type="ECO:0000256" key="6">
    <source>
        <dbReference type="HAMAP-Rule" id="MF_01848"/>
    </source>
</evidence>
<dbReference type="SUPFAM" id="SSF53335">
    <property type="entry name" value="S-adenosyl-L-methionine-dependent methyltransferases"/>
    <property type="match status" value="1"/>
</dbReference>
<evidence type="ECO:0000313" key="7">
    <source>
        <dbReference type="EMBL" id="TCL04201.1"/>
    </source>
</evidence>
<dbReference type="GO" id="GO:0070475">
    <property type="term" value="P:rRNA base methylation"/>
    <property type="evidence" value="ECO:0007669"/>
    <property type="project" value="TreeGrafter"/>
</dbReference>
<evidence type="ECO:0000256" key="3">
    <source>
        <dbReference type="ARBA" id="ARBA00022603"/>
    </source>
</evidence>
<reference evidence="7 8" key="1">
    <citation type="submission" date="2019-02" db="EMBL/GenBank/DDBJ databases">
        <title>Investigation of anaerobic lignin degradation for improved lignocellulosic biofuels.</title>
        <authorList>
            <person name="Deangelis K."/>
        </authorList>
    </citation>
    <scope>NUCLEOTIDE SEQUENCE [LARGE SCALE GENOMIC DNA]</scope>
    <source>
        <strain evidence="7 8">159R</strain>
    </source>
</reference>